<dbReference type="Proteomes" id="UP001428290">
    <property type="component" value="Unassembled WGS sequence"/>
</dbReference>
<reference evidence="2 3" key="1">
    <citation type="submission" date="2024-02" db="EMBL/GenBank/DDBJ databases">
        <title>Herpetosiphon gulosus NBRC 112829.</title>
        <authorList>
            <person name="Ichikawa N."/>
            <person name="Katano-Makiyama Y."/>
            <person name="Hidaka K."/>
        </authorList>
    </citation>
    <scope>NUCLEOTIDE SEQUENCE [LARGE SCALE GENOMIC DNA]</scope>
    <source>
        <strain evidence="2 3">NBRC 112829</strain>
    </source>
</reference>
<name>A0ABP9WYV4_9CHLR</name>
<dbReference type="EMBL" id="BAABRU010000004">
    <property type="protein sequence ID" value="GAA5527758.1"/>
    <property type="molecule type" value="Genomic_DNA"/>
</dbReference>
<sequence length="402" mass="45402">MRILFLTPYPAYPANSGGTQRMFQLLRELSRQHELWCLSLSPSHIVSAAAQPLNRYCHLTLIPAPRRNLAQRTWTTLTSPLPDMVLRAPSEMFRSALASLLNTNRFDLVQAESIEMAQYALQAQRWGIPATLDQWNAEYVLQQRAAQTDRQQQKRWHAALYSAIQWRKLARYERLVCNQLDQIYVVSPEDRAMLQKIGVKKTLHVVPNGVDSQQFSPSMPREYDPNTLLFTGSLDFRPNIDALRWFIQEVLPLIRAERPETKLMIVGRAPTPAVLQLAQPGVIEIIPNVPSVQPYFNKAAVFVLPMRMGGGVRLKLLEALATETPLVSTTMGADGVTGLVPNQHCLLADTPAEFAQATLKLLRERQFAQGLAMAARRFVAANYDWQAITERLQQAWGEISHG</sequence>
<protein>
    <recommendedName>
        <fullName evidence="1">Glycosyltransferase subfamily 4-like N-terminal domain-containing protein</fullName>
    </recommendedName>
</protein>
<dbReference type="InterPro" id="IPR028098">
    <property type="entry name" value="Glyco_trans_4-like_N"/>
</dbReference>
<gene>
    <name evidence="2" type="ORF">Hgul01_01551</name>
</gene>
<organism evidence="2 3">
    <name type="scientific">Herpetosiphon gulosus</name>
    <dbReference type="NCBI Taxonomy" id="1973496"/>
    <lineage>
        <taxon>Bacteria</taxon>
        <taxon>Bacillati</taxon>
        <taxon>Chloroflexota</taxon>
        <taxon>Chloroflexia</taxon>
        <taxon>Herpetosiphonales</taxon>
        <taxon>Herpetosiphonaceae</taxon>
        <taxon>Herpetosiphon</taxon>
    </lineage>
</organism>
<evidence type="ECO:0000259" key="1">
    <source>
        <dbReference type="Pfam" id="PF13439"/>
    </source>
</evidence>
<feature type="domain" description="Glycosyltransferase subfamily 4-like N-terminal" evidence="1">
    <location>
        <begin position="17"/>
        <end position="213"/>
    </location>
</feature>
<dbReference type="SUPFAM" id="SSF53756">
    <property type="entry name" value="UDP-Glycosyltransferase/glycogen phosphorylase"/>
    <property type="match status" value="1"/>
</dbReference>
<dbReference type="CDD" id="cd03801">
    <property type="entry name" value="GT4_PimA-like"/>
    <property type="match status" value="1"/>
</dbReference>
<dbReference type="Pfam" id="PF13692">
    <property type="entry name" value="Glyco_trans_1_4"/>
    <property type="match status" value="1"/>
</dbReference>
<evidence type="ECO:0000313" key="2">
    <source>
        <dbReference type="EMBL" id="GAA5527758.1"/>
    </source>
</evidence>
<dbReference type="PANTHER" id="PTHR12526">
    <property type="entry name" value="GLYCOSYLTRANSFERASE"/>
    <property type="match status" value="1"/>
</dbReference>
<dbReference type="PANTHER" id="PTHR12526:SF600">
    <property type="entry name" value="GLYCOSYL TRANSFERASE GROUP 1"/>
    <property type="match status" value="1"/>
</dbReference>
<dbReference type="Gene3D" id="3.40.50.2000">
    <property type="entry name" value="Glycogen Phosphorylase B"/>
    <property type="match status" value="2"/>
</dbReference>
<accession>A0ABP9WYV4</accession>
<evidence type="ECO:0000313" key="3">
    <source>
        <dbReference type="Proteomes" id="UP001428290"/>
    </source>
</evidence>
<dbReference type="Pfam" id="PF13439">
    <property type="entry name" value="Glyco_transf_4"/>
    <property type="match status" value="1"/>
</dbReference>
<comment type="caution">
    <text evidence="2">The sequence shown here is derived from an EMBL/GenBank/DDBJ whole genome shotgun (WGS) entry which is preliminary data.</text>
</comment>
<proteinExistence type="predicted"/>
<keyword evidence="3" id="KW-1185">Reference proteome</keyword>
<dbReference type="RefSeq" id="WP_345721374.1">
    <property type="nucleotide sequence ID" value="NZ_BAABRU010000004.1"/>
</dbReference>